<evidence type="ECO:0000313" key="3">
    <source>
        <dbReference type="EMBL" id="PIK35594.1"/>
    </source>
</evidence>
<keyword evidence="3" id="KW-0808">Transferase</keyword>
<dbReference type="SUPFAM" id="SSF56672">
    <property type="entry name" value="DNA/RNA polymerases"/>
    <property type="match status" value="1"/>
</dbReference>
<organism evidence="3 4">
    <name type="scientific">Stichopus japonicus</name>
    <name type="common">Sea cucumber</name>
    <dbReference type="NCBI Taxonomy" id="307972"/>
    <lineage>
        <taxon>Eukaryota</taxon>
        <taxon>Metazoa</taxon>
        <taxon>Echinodermata</taxon>
        <taxon>Eleutherozoa</taxon>
        <taxon>Echinozoa</taxon>
        <taxon>Holothuroidea</taxon>
        <taxon>Aspidochirotacea</taxon>
        <taxon>Aspidochirotida</taxon>
        <taxon>Stichopodidae</taxon>
        <taxon>Apostichopus</taxon>
    </lineage>
</organism>
<evidence type="ECO:0000256" key="1">
    <source>
        <dbReference type="SAM" id="MobiDB-lite"/>
    </source>
</evidence>
<feature type="region of interest" description="Disordered" evidence="1">
    <location>
        <begin position="1"/>
        <end position="21"/>
    </location>
</feature>
<dbReference type="OrthoDB" id="407509at2759"/>
<gene>
    <name evidence="3" type="ORF">BSL78_27582</name>
</gene>
<comment type="caution">
    <text evidence="3">The sequence shown here is derived from an EMBL/GenBank/DDBJ whole genome shotgun (WGS) entry which is preliminary data.</text>
</comment>
<proteinExistence type="predicted"/>
<dbReference type="Pfam" id="PF00078">
    <property type="entry name" value="RVT_1"/>
    <property type="match status" value="1"/>
</dbReference>
<dbReference type="AlphaFoldDB" id="A0A2G8JIM2"/>
<dbReference type="GO" id="GO:0003964">
    <property type="term" value="F:RNA-directed DNA polymerase activity"/>
    <property type="evidence" value="ECO:0007669"/>
    <property type="project" value="UniProtKB-KW"/>
</dbReference>
<keyword evidence="4" id="KW-1185">Reference proteome</keyword>
<accession>A0A2G8JIM2</accession>
<evidence type="ECO:0000313" key="4">
    <source>
        <dbReference type="Proteomes" id="UP000230750"/>
    </source>
</evidence>
<dbReference type="GO" id="GO:0004519">
    <property type="term" value="F:endonuclease activity"/>
    <property type="evidence" value="ECO:0007669"/>
    <property type="project" value="UniProtKB-KW"/>
</dbReference>
<dbReference type="Proteomes" id="UP000230750">
    <property type="component" value="Unassembled WGS sequence"/>
</dbReference>
<sequence>MEKFYEELYQSNQQTGDIDDSQEEVPKVECWEVEYALSQMKRGKAPGQDNIMMDTLKEAGDAVDKELAKLFTACLHQGKVPQKWKDANMIILHKKGDKRDLKNYRPISLLSNIYKLFTKILTNRLERFLDDNQPREQAGFRRNFSTIDHIHTLNQLKEKCKEFNIPVCVAFVDYEKAFDSVETWAVLEALKEQDINPNYIKVIKDIYTGSTTTVKFTQRKQQNTNKERSEAGRYHISKALFCMLRTHLQRHQLGR</sequence>
<protein>
    <submittedName>
        <fullName evidence="3">Endonuclease-reverse transcriptase</fullName>
    </submittedName>
</protein>
<dbReference type="STRING" id="307972.A0A2G8JIM2"/>
<dbReference type="EMBL" id="MRZV01001865">
    <property type="protein sequence ID" value="PIK35594.1"/>
    <property type="molecule type" value="Genomic_DNA"/>
</dbReference>
<reference evidence="3 4" key="1">
    <citation type="journal article" date="2017" name="PLoS Biol.">
        <title>The sea cucumber genome provides insights into morphological evolution and visceral regeneration.</title>
        <authorList>
            <person name="Zhang X."/>
            <person name="Sun L."/>
            <person name="Yuan J."/>
            <person name="Sun Y."/>
            <person name="Gao Y."/>
            <person name="Zhang L."/>
            <person name="Li S."/>
            <person name="Dai H."/>
            <person name="Hamel J.F."/>
            <person name="Liu C."/>
            <person name="Yu Y."/>
            <person name="Liu S."/>
            <person name="Lin W."/>
            <person name="Guo K."/>
            <person name="Jin S."/>
            <person name="Xu P."/>
            <person name="Storey K.B."/>
            <person name="Huan P."/>
            <person name="Zhang T."/>
            <person name="Zhou Y."/>
            <person name="Zhang J."/>
            <person name="Lin C."/>
            <person name="Li X."/>
            <person name="Xing L."/>
            <person name="Huo D."/>
            <person name="Sun M."/>
            <person name="Wang L."/>
            <person name="Mercier A."/>
            <person name="Li F."/>
            <person name="Yang H."/>
            <person name="Xiang J."/>
        </authorList>
    </citation>
    <scope>NUCLEOTIDE SEQUENCE [LARGE SCALE GENOMIC DNA]</scope>
    <source>
        <strain evidence="3">Shaxun</strain>
        <tissue evidence="3">Muscle</tissue>
    </source>
</reference>
<keyword evidence="3" id="KW-0695">RNA-directed DNA polymerase</keyword>
<keyword evidence="3" id="KW-0540">Nuclease</keyword>
<name>A0A2G8JIM2_STIJA</name>
<dbReference type="InterPro" id="IPR043502">
    <property type="entry name" value="DNA/RNA_pol_sf"/>
</dbReference>
<dbReference type="PANTHER" id="PTHR19446">
    <property type="entry name" value="REVERSE TRANSCRIPTASES"/>
    <property type="match status" value="1"/>
</dbReference>
<dbReference type="InterPro" id="IPR000477">
    <property type="entry name" value="RT_dom"/>
</dbReference>
<evidence type="ECO:0000259" key="2">
    <source>
        <dbReference type="Pfam" id="PF00078"/>
    </source>
</evidence>
<feature type="domain" description="Reverse transcriptase" evidence="2">
    <location>
        <begin position="96"/>
        <end position="218"/>
    </location>
</feature>
<keyword evidence="3" id="KW-0378">Hydrolase</keyword>
<keyword evidence="3" id="KW-0548">Nucleotidyltransferase</keyword>
<dbReference type="CDD" id="cd01650">
    <property type="entry name" value="RT_nLTR_like"/>
    <property type="match status" value="1"/>
</dbReference>
<keyword evidence="3" id="KW-0255">Endonuclease</keyword>